<dbReference type="EMBL" id="JANX01000019">
    <property type="protein sequence ID" value="KGM35624.1"/>
    <property type="molecule type" value="Genomic_DNA"/>
</dbReference>
<dbReference type="GO" id="GO:0005737">
    <property type="term" value="C:cytoplasm"/>
    <property type="evidence" value="ECO:0007669"/>
    <property type="project" value="TreeGrafter"/>
</dbReference>
<name>A0A0A0DBX7_9PROT</name>
<dbReference type="NCBIfam" id="TIGR03364">
    <property type="entry name" value="HpnW_proposed"/>
    <property type="match status" value="1"/>
</dbReference>
<reference evidence="6 7" key="1">
    <citation type="submission" date="2014-01" db="EMBL/GenBank/DDBJ databases">
        <title>Genome sequence determination for a cystic fibrosis isolate, Inquilinus limosus.</title>
        <authorList>
            <person name="Pino M."/>
            <person name="Di Conza J."/>
            <person name="Gutkind G."/>
        </authorList>
    </citation>
    <scope>NUCLEOTIDE SEQUENCE [LARGE SCALE GENOMIC DNA]</scope>
    <source>
        <strain evidence="6 7">MP06</strain>
    </source>
</reference>
<gene>
    <name evidence="6" type="ORF">P409_03495</name>
</gene>
<evidence type="ECO:0000256" key="3">
    <source>
        <dbReference type="ARBA" id="ARBA00022630"/>
    </source>
</evidence>
<dbReference type="PANTHER" id="PTHR13847:SF286">
    <property type="entry name" value="D-AMINO ACID DEHYDROGENASE"/>
    <property type="match status" value="1"/>
</dbReference>
<protein>
    <submittedName>
        <fullName evidence="6">FAD-dependent oxidoreductase</fullName>
    </submittedName>
</protein>
<dbReference type="Gene3D" id="3.30.9.10">
    <property type="entry name" value="D-Amino Acid Oxidase, subunit A, domain 2"/>
    <property type="match status" value="1"/>
</dbReference>
<feature type="domain" description="FAD dependent oxidoreductase" evidence="5">
    <location>
        <begin position="5"/>
        <end position="366"/>
    </location>
</feature>
<evidence type="ECO:0000256" key="4">
    <source>
        <dbReference type="ARBA" id="ARBA00023002"/>
    </source>
</evidence>
<dbReference type="GO" id="GO:0016491">
    <property type="term" value="F:oxidoreductase activity"/>
    <property type="evidence" value="ECO:0007669"/>
    <property type="project" value="UniProtKB-KW"/>
</dbReference>
<dbReference type="RefSeq" id="WP_034831735.1">
    <property type="nucleotide sequence ID" value="NZ_JANX01000019.1"/>
</dbReference>
<dbReference type="SUPFAM" id="SSF51905">
    <property type="entry name" value="FAD/NAD(P)-binding domain"/>
    <property type="match status" value="1"/>
</dbReference>
<dbReference type="OrthoDB" id="9799943at2"/>
<dbReference type="InterPro" id="IPR006076">
    <property type="entry name" value="FAD-dep_OxRdtase"/>
</dbReference>
<dbReference type="InterPro" id="IPR017741">
    <property type="entry name" value="FAD-dependent_OxRdtase_HpnW"/>
</dbReference>
<evidence type="ECO:0000256" key="2">
    <source>
        <dbReference type="ARBA" id="ARBA00009410"/>
    </source>
</evidence>
<sequence>MSHYDLAVVGAGILGLAHALAAARQGHRVVVIDREARAIGASIRNFGFVTVSGQSAGPTWRRAMRSRDVWAEVAPQAGIPVLHRGTGMLARTPEGQGVLEAFARTEMGEDCTLLPAAGMSARLPMARSDGLRAGLWSPHELRIEPREAIPRLAAWLESAHGVTFRRGLQVRAVQAPRVETGEGAILADRIVVCPGPDLKSLFPEIMARRRTTLCKLQMLRLAAPGWRLPAAVMGDLSLGRYHGFADLPEAAPLKARLAAEVPETLANGIHLIVVQSADGSLVVGDSHHYDDSPDPFAPQAVEGLILHHMAELLEVPLPVVTERWVGIYPSGPAEAFAEAPDEATRVVQVTSGTGMSTGFAIAEEVVAGLFGAAAPRHAA</sequence>
<keyword evidence="4" id="KW-0560">Oxidoreductase</keyword>
<dbReference type="Gene3D" id="3.50.50.60">
    <property type="entry name" value="FAD/NAD(P)-binding domain"/>
    <property type="match status" value="1"/>
</dbReference>
<comment type="cofactor">
    <cofactor evidence="1">
        <name>FAD</name>
        <dbReference type="ChEBI" id="CHEBI:57692"/>
    </cofactor>
</comment>
<dbReference type="InterPro" id="IPR036188">
    <property type="entry name" value="FAD/NAD-bd_sf"/>
</dbReference>
<accession>A0A0A0DBX7</accession>
<evidence type="ECO:0000259" key="5">
    <source>
        <dbReference type="Pfam" id="PF01266"/>
    </source>
</evidence>
<keyword evidence="3" id="KW-0285">Flavoprotein</keyword>
<dbReference type="Proteomes" id="UP000029995">
    <property type="component" value="Unassembled WGS sequence"/>
</dbReference>
<evidence type="ECO:0000256" key="1">
    <source>
        <dbReference type="ARBA" id="ARBA00001974"/>
    </source>
</evidence>
<dbReference type="AlphaFoldDB" id="A0A0A0DBX7"/>
<dbReference type="PANTHER" id="PTHR13847">
    <property type="entry name" value="SARCOSINE DEHYDROGENASE-RELATED"/>
    <property type="match status" value="1"/>
</dbReference>
<proteinExistence type="inferred from homology"/>
<comment type="similarity">
    <text evidence="2">Belongs to the DadA oxidoreductase family.</text>
</comment>
<evidence type="ECO:0000313" key="7">
    <source>
        <dbReference type="Proteomes" id="UP000029995"/>
    </source>
</evidence>
<evidence type="ECO:0000313" key="6">
    <source>
        <dbReference type="EMBL" id="KGM35624.1"/>
    </source>
</evidence>
<comment type="caution">
    <text evidence="6">The sequence shown here is derived from an EMBL/GenBank/DDBJ whole genome shotgun (WGS) entry which is preliminary data.</text>
</comment>
<dbReference type="Pfam" id="PF01266">
    <property type="entry name" value="DAO"/>
    <property type="match status" value="1"/>
</dbReference>
<organism evidence="6 7">
    <name type="scientific">Inquilinus limosus MP06</name>
    <dbReference type="NCBI Taxonomy" id="1398085"/>
    <lineage>
        <taxon>Bacteria</taxon>
        <taxon>Pseudomonadati</taxon>
        <taxon>Pseudomonadota</taxon>
        <taxon>Alphaproteobacteria</taxon>
        <taxon>Rhodospirillales</taxon>
        <taxon>Rhodospirillaceae</taxon>
        <taxon>Inquilinus</taxon>
    </lineage>
</organism>